<dbReference type="EMBL" id="MU863624">
    <property type="protein sequence ID" value="KAK4106423.1"/>
    <property type="molecule type" value="Genomic_DNA"/>
</dbReference>
<gene>
    <name evidence="2" type="ORF">N658DRAFT_18654</name>
</gene>
<evidence type="ECO:0000256" key="1">
    <source>
        <dbReference type="SAM" id="MobiDB-lite"/>
    </source>
</evidence>
<organism evidence="2 3">
    <name type="scientific">Parathielavia hyrcaniae</name>
    <dbReference type="NCBI Taxonomy" id="113614"/>
    <lineage>
        <taxon>Eukaryota</taxon>
        <taxon>Fungi</taxon>
        <taxon>Dikarya</taxon>
        <taxon>Ascomycota</taxon>
        <taxon>Pezizomycotina</taxon>
        <taxon>Sordariomycetes</taxon>
        <taxon>Sordariomycetidae</taxon>
        <taxon>Sordariales</taxon>
        <taxon>Chaetomiaceae</taxon>
        <taxon>Parathielavia</taxon>
    </lineage>
</organism>
<keyword evidence="3" id="KW-1185">Reference proteome</keyword>
<name>A0AAN6T6C0_9PEZI</name>
<dbReference type="AlphaFoldDB" id="A0AAN6T6C0"/>
<feature type="region of interest" description="Disordered" evidence="1">
    <location>
        <begin position="88"/>
        <end position="119"/>
    </location>
</feature>
<protein>
    <submittedName>
        <fullName evidence="2">Uncharacterized protein</fullName>
    </submittedName>
</protein>
<evidence type="ECO:0000313" key="3">
    <source>
        <dbReference type="Proteomes" id="UP001305647"/>
    </source>
</evidence>
<accession>A0AAN6T6C0</accession>
<feature type="compositionally biased region" description="Low complexity" evidence="1">
    <location>
        <begin position="88"/>
        <end position="115"/>
    </location>
</feature>
<dbReference type="Proteomes" id="UP001305647">
    <property type="component" value="Unassembled WGS sequence"/>
</dbReference>
<comment type="caution">
    <text evidence="2">The sequence shown here is derived from an EMBL/GenBank/DDBJ whole genome shotgun (WGS) entry which is preliminary data.</text>
</comment>
<evidence type="ECO:0000313" key="2">
    <source>
        <dbReference type="EMBL" id="KAK4106423.1"/>
    </source>
</evidence>
<reference evidence="2" key="2">
    <citation type="submission" date="2023-05" db="EMBL/GenBank/DDBJ databases">
        <authorList>
            <consortium name="Lawrence Berkeley National Laboratory"/>
            <person name="Steindorff A."/>
            <person name="Hensen N."/>
            <person name="Bonometti L."/>
            <person name="Westerberg I."/>
            <person name="Brannstrom I.O."/>
            <person name="Guillou S."/>
            <person name="Cros-Aarteil S."/>
            <person name="Calhoun S."/>
            <person name="Haridas S."/>
            <person name="Kuo A."/>
            <person name="Mondo S."/>
            <person name="Pangilinan J."/>
            <person name="Riley R."/>
            <person name="Labutti K."/>
            <person name="Andreopoulos B."/>
            <person name="Lipzen A."/>
            <person name="Chen C."/>
            <person name="Yanf M."/>
            <person name="Daum C."/>
            <person name="Ng V."/>
            <person name="Clum A."/>
            <person name="Ohm R."/>
            <person name="Martin F."/>
            <person name="Silar P."/>
            <person name="Natvig D."/>
            <person name="Lalanne C."/>
            <person name="Gautier V."/>
            <person name="Ament-Velasquez S.L."/>
            <person name="Kruys A."/>
            <person name="Hutchinson M.I."/>
            <person name="Powell A.J."/>
            <person name="Barry K."/>
            <person name="Miller A.N."/>
            <person name="Grigoriev I.V."/>
            <person name="Debuchy R."/>
            <person name="Gladieux P."/>
            <person name="Thoren M.H."/>
            <person name="Johannesson H."/>
        </authorList>
    </citation>
    <scope>NUCLEOTIDE SEQUENCE</scope>
    <source>
        <strain evidence="2">CBS 757.83</strain>
    </source>
</reference>
<reference evidence="2" key="1">
    <citation type="journal article" date="2023" name="Mol. Phylogenet. Evol.">
        <title>Genome-scale phylogeny and comparative genomics of the fungal order Sordariales.</title>
        <authorList>
            <person name="Hensen N."/>
            <person name="Bonometti L."/>
            <person name="Westerberg I."/>
            <person name="Brannstrom I.O."/>
            <person name="Guillou S."/>
            <person name="Cros-Aarteil S."/>
            <person name="Calhoun S."/>
            <person name="Haridas S."/>
            <person name="Kuo A."/>
            <person name="Mondo S."/>
            <person name="Pangilinan J."/>
            <person name="Riley R."/>
            <person name="LaButti K."/>
            <person name="Andreopoulos B."/>
            <person name="Lipzen A."/>
            <person name="Chen C."/>
            <person name="Yan M."/>
            <person name="Daum C."/>
            <person name="Ng V."/>
            <person name="Clum A."/>
            <person name="Steindorff A."/>
            <person name="Ohm R.A."/>
            <person name="Martin F."/>
            <person name="Silar P."/>
            <person name="Natvig D.O."/>
            <person name="Lalanne C."/>
            <person name="Gautier V."/>
            <person name="Ament-Velasquez S.L."/>
            <person name="Kruys A."/>
            <person name="Hutchinson M.I."/>
            <person name="Powell A.J."/>
            <person name="Barry K."/>
            <person name="Miller A.N."/>
            <person name="Grigoriev I.V."/>
            <person name="Debuchy R."/>
            <person name="Gladieux P."/>
            <person name="Hiltunen Thoren M."/>
            <person name="Johannesson H."/>
        </authorList>
    </citation>
    <scope>NUCLEOTIDE SEQUENCE</scope>
    <source>
        <strain evidence="2">CBS 757.83</strain>
    </source>
</reference>
<sequence length="301" mass="32803">MHALQQCSLRPFHQLISTTSHFPTLLHHSCLVPFFYPSNNTDTRTRQESHPTFRHSHPLWQSVPCRSHRFVPPPEYFWIAAADHRASSTASGSSSTSSSSSLLRSRTASARSDSTVAPGRLVLGSDPYGGISAHLLQTWEFSLSGAHLVGKQHLSVSHGQQPSSSRGPGTRAPAPLSIAGGCFAQASQWAPGQPVSLEIGPAFRNCSSLPRPIALPRPRPGSRALGSLGCWWPGVLVVEPLILTTRPLQQSFSRLSKHCPTFGPIEQRPCLCLPCRPRVSLHTWDSTRLSLSLLHSPPSLY</sequence>
<proteinExistence type="predicted"/>